<dbReference type="AlphaFoldDB" id="A0A3Q0L5Q7"/>
<keyword evidence="1" id="KW-0472">Membrane</keyword>
<dbReference type="KEGG" id="vvu:VV1_2417"/>
<sequence length="223" mass="25542">MQLLRLSLVVMRCQPLRRALGISGNYSETNIMKDIFKPVLDDNEEVLWVEKPYFIAYMLNASFVFLCGIPLFLFLGRSSSELFPTDPVQLLSEGCVMWFGLALIIYKLLVYPNTFYAYSNKRLLFRSGFMGIDYKVIDYDKITNAEVNINPIESLFNVGTIKIFCGEVGGKGQQITNDIIAIPYPNDTFKNIKQVSIDVKSDLHYPNSLRPEENPGYKTKYKK</sequence>
<dbReference type="NCBIfam" id="NF041952">
    <property type="entry name" value="super_attC_Vc_1"/>
    <property type="match status" value="1"/>
</dbReference>
<proteinExistence type="predicted"/>
<feature type="domain" description="YdbS-like PH" evidence="2">
    <location>
        <begin position="113"/>
        <end position="175"/>
    </location>
</feature>
<feature type="transmembrane region" description="Helical" evidence="1">
    <location>
        <begin position="54"/>
        <end position="76"/>
    </location>
</feature>
<dbReference type="EMBL" id="AE016795">
    <property type="protein sequence ID" value="AAO10791.2"/>
    <property type="molecule type" value="Genomic_DNA"/>
</dbReference>
<accession>A0A3Q0L5Q7</accession>
<gene>
    <name evidence="3" type="ordered locus">VV1_2417</name>
</gene>
<dbReference type="Proteomes" id="UP000002275">
    <property type="component" value="Chromosome I"/>
</dbReference>
<evidence type="ECO:0000313" key="3">
    <source>
        <dbReference type="EMBL" id="AAO10791.2"/>
    </source>
</evidence>
<dbReference type="AntiFam" id="ANF00278">
    <property type="entry name" value="Spurious ORF motif from attC repeats"/>
</dbReference>
<evidence type="ECO:0000256" key="1">
    <source>
        <dbReference type="SAM" id="Phobius"/>
    </source>
</evidence>
<reference evidence="3 4" key="2">
    <citation type="journal article" date="2003" name="Infect. Immun.">
        <title>Characterization and pathogenic significance of Vibrio vulnificus antigens preferentially expressed in septicemic patients.</title>
        <authorList>
            <person name="Kim Y.R."/>
            <person name="Lee S.E."/>
            <person name="Kim C.M."/>
            <person name="Kim S.Y."/>
            <person name="Shin E.K."/>
            <person name="Shin D.H."/>
            <person name="Chung S.S."/>
            <person name="Choy H.E."/>
            <person name="Progulske-Fox A."/>
            <person name="Hillman J.D."/>
            <person name="Handfield M."/>
            <person name="Rhee J.H."/>
        </authorList>
    </citation>
    <scope>NUCLEOTIDE SEQUENCE [LARGE SCALE GENOMIC DNA]</scope>
    <source>
        <strain evidence="3 4">CMCP6</strain>
    </source>
</reference>
<protein>
    <recommendedName>
        <fullName evidence="2">YdbS-like PH domain-containing protein</fullName>
    </recommendedName>
</protein>
<organism evidence="3 4">
    <name type="scientific">Vibrio vulnificus (strain CMCP6)</name>
    <dbReference type="NCBI Taxonomy" id="216895"/>
    <lineage>
        <taxon>Bacteria</taxon>
        <taxon>Pseudomonadati</taxon>
        <taxon>Pseudomonadota</taxon>
        <taxon>Gammaproteobacteria</taxon>
        <taxon>Vibrionales</taxon>
        <taxon>Vibrionaceae</taxon>
        <taxon>Vibrio</taxon>
    </lineage>
</organism>
<keyword evidence="1" id="KW-1133">Transmembrane helix</keyword>
<evidence type="ECO:0000313" key="4">
    <source>
        <dbReference type="Proteomes" id="UP000002275"/>
    </source>
</evidence>
<reference evidence="4" key="1">
    <citation type="submission" date="2002-12" db="EMBL/GenBank/DDBJ databases">
        <title>Complete genome sequence of Vibrio vulnificus CMCP6.</title>
        <authorList>
            <person name="Rhee J.H."/>
            <person name="Kim S.Y."/>
            <person name="Chung S.S."/>
            <person name="Kim J.J."/>
            <person name="Moon Y.H."/>
            <person name="Jeong H."/>
            <person name="Choy H.E."/>
        </authorList>
    </citation>
    <scope>NUCLEOTIDE SEQUENCE [LARGE SCALE GENOMIC DNA]</scope>
    <source>
        <strain evidence="4">CMCP6</strain>
    </source>
</reference>
<name>A0A3Q0L5Q7_VIBVU</name>
<feature type="transmembrane region" description="Helical" evidence="1">
    <location>
        <begin position="96"/>
        <end position="118"/>
    </location>
</feature>
<dbReference type="Pfam" id="PF03703">
    <property type="entry name" value="bPH_2"/>
    <property type="match status" value="1"/>
</dbReference>
<dbReference type="InterPro" id="IPR005182">
    <property type="entry name" value="YdbS-like_PH"/>
</dbReference>
<keyword evidence="1" id="KW-0812">Transmembrane</keyword>
<reference evidence="3 4" key="3">
    <citation type="journal article" date="2011" name="Mol. Syst. Biol.">
        <title>Integrative genome-scale metabolic analysis of Vibrio vulnificus for drug targeting and discovery.</title>
        <authorList>
            <person name="Kim H.U."/>
            <person name="Kim S.Y."/>
            <person name="Jeong H."/>
            <person name="Kim T.Y."/>
            <person name="Kim J.J."/>
            <person name="Choy H.E."/>
            <person name="Yi K.Y."/>
            <person name="Rhee J.H."/>
            <person name="Lee S.Y."/>
        </authorList>
    </citation>
    <scope>NUCLEOTIDE SEQUENCE [LARGE SCALE GENOMIC DNA]</scope>
    <source>
        <strain evidence="3 4">CMCP6</strain>
    </source>
</reference>
<evidence type="ECO:0000259" key="2">
    <source>
        <dbReference type="Pfam" id="PF03703"/>
    </source>
</evidence>